<sequence length="244" mass="28602">MDTKLIFYFITCILKFQIGKSKNILSTGNDFSKIIKTTAYVDKSLLIKEVFQHNSTIITAPKKFGKSTNLNMLKRFLEIVVDEECRPIKNIDSTAGIFLEKPKDELTNNYKLFKDNNLVIYKDRQFFYRHCGTYPVIFLDFGQVEGYDLTEILENFKLVLNKTFHEHKYLLKCKHFWKSQGERVKKNFEKYLNVNEDDNMDGKSFSQALNLLVELLFAHFNKNVMVLIDNYDAPIFDAIININS</sequence>
<feature type="non-terminal residue" evidence="2">
    <location>
        <position position="244"/>
    </location>
</feature>
<accession>A0A1B6CUG2</accession>
<feature type="domain" description="AAA-ATPase-like" evidence="1">
    <location>
        <begin position="29"/>
        <end position="239"/>
    </location>
</feature>
<dbReference type="PANTHER" id="PTHR34825:SF1">
    <property type="entry name" value="AAA-ATPASE-LIKE DOMAIN-CONTAINING PROTEIN"/>
    <property type="match status" value="1"/>
</dbReference>
<name>A0A1B6CUG2_9HEMI</name>
<evidence type="ECO:0000259" key="1">
    <source>
        <dbReference type="Pfam" id="PF09820"/>
    </source>
</evidence>
<proteinExistence type="predicted"/>
<dbReference type="Pfam" id="PF09820">
    <property type="entry name" value="AAA-ATPase_like"/>
    <property type="match status" value="1"/>
</dbReference>
<dbReference type="InterPro" id="IPR018631">
    <property type="entry name" value="AAA-ATPase-like_dom"/>
</dbReference>
<reference evidence="2" key="1">
    <citation type="submission" date="2015-12" db="EMBL/GenBank/DDBJ databases">
        <title>De novo transcriptome assembly of four potential Pierce s Disease insect vectors from Arizona vineyards.</title>
        <authorList>
            <person name="Tassone E.E."/>
        </authorList>
    </citation>
    <scope>NUCLEOTIDE SEQUENCE</scope>
</reference>
<organism evidence="2">
    <name type="scientific">Clastoptera arizonana</name>
    <name type="common">Arizona spittle bug</name>
    <dbReference type="NCBI Taxonomy" id="38151"/>
    <lineage>
        <taxon>Eukaryota</taxon>
        <taxon>Metazoa</taxon>
        <taxon>Ecdysozoa</taxon>
        <taxon>Arthropoda</taxon>
        <taxon>Hexapoda</taxon>
        <taxon>Insecta</taxon>
        <taxon>Pterygota</taxon>
        <taxon>Neoptera</taxon>
        <taxon>Paraneoptera</taxon>
        <taxon>Hemiptera</taxon>
        <taxon>Auchenorrhyncha</taxon>
        <taxon>Cercopoidea</taxon>
        <taxon>Clastopteridae</taxon>
        <taxon>Clastoptera</taxon>
    </lineage>
</organism>
<protein>
    <recommendedName>
        <fullName evidence="1">AAA-ATPase-like domain-containing protein</fullName>
    </recommendedName>
</protein>
<dbReference type="PANTHER" id="PTHR34825">
    <property type="entry name" value="CONSERVED PROTEIN, WITH A WEAK D-GALACTARATE DEHYDRATASE/ALTRONATE HYDROLASE DOMAIN"/>
    <property type="match status" value="1"/>
</dbReference>
<dbReference type="AlphaFoldDB" id="A0A1B6CUG2"/>
<dbReference type="EMBL" id="GEDC01020240">
    <property type="protein sequence ID" value="JAS17058.1"/>
    <property type="molecule type" value="Transcribed_RNA"/>
</dbReference>
<evidence type="ECO:0000313" key="2">
    <source>
        <dbReference type="EMBL" id="JAS17058.1"/>
    </source>
</evidence>
<gene>
    <name evidence="2" type="ORF">g.42098</name>
</gene>